<evidence type="ECO:0000259" key="3">
    <source>
        <dbReference type="PROSITE" id="PS51371"/>
    </source>
</evidence>
<reference evidence="4 5" key="1">
    <citation type="submission" date="2018-12" db="EMBL/GenBank/DDBJ databases">
        <title>Genome Sequence of Candidatus Viridilinea halotolerans isolated from saline sulfide-rich spring.</title>
        <authorList>
            <person name="Grouzdev D.S."/>
            <person name="Burganskaya E.I."/>
            <person name="Krutkina M.S."/>
            <person name="Sukhacheva M.V."/>
            <person name="Gorlenko V.M."/>
        </authorList>
    </citation>
    <scope>NUCLEOTIDE SEQUENCE [LARGE SCALE GENOMIC DNA]</scope>
    <source>
        <strain evidence="4">Chok-6</strain>
    </source>
</reference>
<evidence type="ECO:0000313" key="4">
    <source>
        <dbReference type="EMBL" id="RRR73345.1"/>
    </source>
</evidence>
<dbReference type="SUPFAM" id="SSF54631">
    <property type="entry name" value="CBS-domain pair"/>
    <property type="match status" value="1"/>
</dbReference>
<dbReference type="Pfam" id="PF00571">
    <property type="entry name" value="CBS"/>
    <property type="match status" value="2"/>
</dbReference>
<dbReference type="PROSITE" id="PS51371">
    <property type="entry name" value="CBS"/>
    <property type="match status" value="2"/>
</dbReference>
<evidence type="ECO:0000256" key="1">
    <source>
        <dbReference type="ARBA" id="ARBA00023122"/>
    </source>
</evidence>
<feature type="domain" description="CBS" evidence="3">
    <location>
        <begin position="71"/>
        <end position="127"/>
    </location>
</feature>
<evidence type="ECO:0000313" key="5">
    <source>
        <dbReference type="Proteomes" id="UP000280307"/>
    </source>
</evidence>
<gene>
    <name evidence="4" type="ORF">EI684_08955</name>
</gene>
<proteinExistence type="predicted"/>
<dbReference type="InterPro" id="IPR051257">
    <property type="entry name" value="Diverse_CBS-Domain"/>
</dbReference>
<dbReference type="EMBL" id="RSAS01000345">
    <property type="protein sequence ID" value="RRR73345.1"/>
    <property type="molecule type" value="Genomic_DNA"/>
</dbReference>
<evidence type="ECO:0000256" key="2">
    <source>
        <dbReference type="PROSITE-ProRule" id="PRU00703"/>
    </source>
</evidence>
<dbReference type="InterPro" id="IPR000644">
    <property type="entry name" value="CBS_dom"/>
</dbReference>
<feature type="domain" description="CBS" evidence="3">
    <location>
        <begin position="7"/>
        <end position="64"/>
    </location>
</feature>
<dbReference type="AlphaFoldDB" id="A0A426U1S5"/>
<name>A0A426U1S5_9CHLR</name>
<dbReference type="SMART" id="SM00116">
    <property type="entry name" value="CBS"/>
    <property type="match status" value="2"/>
</dbReference>
<keyword evidence="1 2" id="KW-0129">CBS domain</keyword>
<dbReference type="Gene3D" id="3.10.580.10">
    <property type="entry name" value="CBS-domain"/>
    <property type="match status" value="1"/>
</dbReference>
<dbReference type="CDD" id="cd04584">
    <property type="entry name" value="CBS_pair_AcuB_like"/>
    <property type="match status" value="1"/>
</dbReference>
<dbReference type="PANTHER" id="PTHR43080:SF2">
    <property type="entry name" value="CBS DOMAIN-CONTAINING PROTEIN"/>
    <property type="match status" value="1"/>
</dbReference>
<dbReference type="InterPro" id="IPR046342">
    <property type="entry name" value="CBS_dom_sf"/>
</dbReference>
<sequence length="134" mass="14613">MLVRDRMSAHPVTIEPESSALSALGIMQYHRLRHIPVIDSNGHVVGILTERDLLLAASRHLHAGMEVSEVMAREVITVSPQTPIGEAAFLMARHHFGSLPVVDEASVIAGIITESDLLRAFADFMSETLAYGED</sequence>
<organism evidence="4 5">
    <name type="scientific">Candidatus Viridilinea halotolerans</name>
    <dbReference type="NCBI Taxonomy" id="2491704"/>
    <lineage>
        <taxon>Bacteria</taxon>
        <taxon>Bacillati</taxon>
        <taxon>Chloroflexota</taxon>
        <taxon>Chloroflexia</taxon>
        <taxon>Chloroflexales</taxon>
        <taxon>Chloroflexineae</taxon>
        <taxon>Oscillochloridaceae</taxon>
        <taxon>Candidatus Viridilinea</taxon>
    </lineage>
</organism>
<accession>A0A426U1S5</accession>
<comment type="caution">
    <text evidence="4">The sequence shown here is derived from an EMBL/GenBank/DDBJ whole genome shotgun (WGS) entry which is preliminary data.</text>
</comment>
<dbReference type="Proteomes" id="UP000280307">
    <property type="component" value="Unassembled WGS sequence"/>
</dbReference>
<dbReference type="PANTHER" id="PTHR43080">
    <property type="entry name" value="CBS DOMAIN-CONTAINING PROTEIN CBSX3, MITOCHONDRIAL"/>
    <property type="match status" value="1"/>
</dbReference>
<protein>
    <submittedName>
        <fullName evidence="4">CBS domain-containing protein</fullName>
    </submittedName>
</protein>